<dbReference type="PROSITE" id="PS51375">
    <property type="entry name" value="PPR"/>
    <property type="match status" value="5"/>
</dbReference>
<dbReference type="PANTHER" id="PTHR47926">
    <property type="entry name" value="PENTATRICOPEPTIDE REPEAT-CONTAINING PROTEIN"/>
    <property type="match status" value="1"/>
</dbReference>
<dbReference type="InterPro" id="IPR046960">
    <property type="entry name" value="PPR_At4g14850-like_plant"/>
</dbReference>
<dbReference type="Proteomes" id="UP000886520">
    <property type="component" value="Chromosome 15"/>
</dbReference>
<dbReference type="GO" id="GO:0009451">
    <property type="term" value="P:RNA modification"/>
    <property type="evidence" value="ECO:0007669"/>
    <property type="project" value="InterPro"/>
</dbReference>
<sequence length="708" mass="77412">MACTDIRRSYQECFPEPSPQRVPTPSPSSHKPARESMNGMHHSPWIKDEAHRNNKDLHVQNAGKMGDVNQKWDRAAVLDLIKSCANRKDLLKGSCIHATLLERELLTNDITLNNALLSMYTKCGALVKAQEFFDQLPVRNVVTWNFLIAGYVGQGLGAEAVAYYGRMRKEGLSPNAVTFIYALKGCGNIRAVEKGEEIHAEIGRQGLLERDIVVGTSLVDMYAKCGALAKAQGVFDKLPARNVITWTVLIAGYTQHGADLKALTCFDRMQDEGLSADAGTYICTLKACASIGAVKKGKELHEEVDKQGLLEKNIALGTALVYMYAKCGDLENAQAVFNKLHAHDVAAWTALISGYTQHGPADRALYCYDQMRDKGFFPDAISFASILKACGSLKAAEKGQEIHAEISRLGLLDGDIVLGNALVDMYANCGRLEKAQRVLNQLPARDVTSWTSLIDGYAKHGLGDEALICFGQMKLEGLSPNAITFICILKACGSIGSLIKGEESHMEIDWHGLLGEDVVLGTALVDMYSKCGALAKAQEVFDKLAMRNVAAWTALMAGYSQVGEVRRVLVMFTEMVEEGLNPNSITFVVLLTACSHVGLLEEGQLLFVTMATHYHILPRIEHQTCMVDMFSRAGLSEGALCIIEKVPPSQHLLLLSALLGGGREWANLELGKWAFKHAVQLNEEFVAAYVSLRSMYAYAGLQMDADEG</sequence>
<evidence type="ECO:0000256" key="1">
    <source>
        <dbReference type="ARBA" id="ARBA00022737"/>
    </source>
</evidence>
<evidence type="ECO:0008006" key="6">
    <source>
        <dbReference type="Google" id="ProtNLM"/>
    </source>
</evidence>
<protein>
    <recommendedName>
        <fullName evidence="6">Pentatricopeptide repeat-containing protein</fullName>
    </recommendedName>
</protein>
<feature type="repeat" description="PPR" evidence="2">
    <location>
        <begin position="242"/>
        <end position="276"/>
    </location>
</feature>
<dbReference type="FunFam" id="1.25.40.10:FF:000031">
    <property type="entry name" value="Pentatricopeptide repeat-containing protein mitochondrial"/>
    <property type="match status" value="2"/>
</dbReference>
<dbReference type="PANTHER" id="PTHR47926:SF382">
    <property type="entry name" value="PENTACOTRIPEPTIDE-REPEAT REGION OF PRORP DOMAIN-CONTAINING PROTEIN"/>
    <property type="match status" value="1"/>
</dbReference>
<keyword evidence="5" id="KW-1185">Reference proteome</keyword>
<name>A0A9D4ULN0_ADICA</name>
<feature type="repeat" description="PPR" evidence="2">
    <location>
        <begin position="446"/>
        <end position="480"/>
    </location>
</feature>
<dbReference type="GO" id="GO:0048731">
    <property type="term" value="P:system development"/>
    <property type="evidence" value="ECO:0007669"/>
    <property type="project" value="UniProtKB-ARBA"/>
</dbReference>
<dbReference type="GO" id="GO:0003723">
    <property type="term" value="F:RNA binding"/>
    <property type="evidence" value="ECO:0007669"/>
    <property type="project" value="InterPro"/>
</dbReference>
<accession>A0A9D4ULN0</accession>
<gene>
    <name evidence="4" type="ORF">GOP47_0016170</name>
</gene>
<dbReference type="FunFam" id="1.25.40.10:FF:000158">
    <property type="entry name" value="pentatricopeptide repeat-containing protein At2g33680"/>
    <property type="match status" value="1"/>
</dbReference>
<proteinExistence type="predicted"/>
<feature type="repeat" description="PPR" evidence="2">
    <location>
        <begin position="140"/>
        <end position="174"/>
    </location>
</feature>
<dbReference type="EMBL" id="JABFUD020000015">
    <property type="protein sequence ID" value="KAI5069869.1"/>
    <property type="molecule type" value="Genomic_DNA"/>
</dbReference>
<dbReference type="OrthoDB" id="185373at2759"/>
<organism evidence="4 5">
    <name type="scientific">Adiantum capillus-veneris</name>
    <name type="common">Maidenhair fern</name>
    <dbReference type="NCBI Taxonomy" id="13818"/>
    <lineage>
        <taxon>Eukaryota</taxon>
        <taxon>Viridiplantae</taxon>
        <taxon>Streptophyta</taxon>
        <taxon>Embryophyta</taxon>
        <taxon>Tracheophyta</taxon>
        <taxon>Polypodiopsida</taxon>
        <taxon>Polypodiidae</taxon>
        <taxon>Polypodiales</taxon>
        <taxon>Pteridineae</taxon>
        <taxon>Pteridaceae</taxon>
        <taxon>Vittarioideae</taxon>
        <taxon>Adiantum</taxon>
    </lineage>
</organism>
<feature type="region of interest" description="Disordered" evidence="3">
    <location>
        <begin position="13"/>
        <end position="41"/>
    </location>
</feature>
<dbReference type="InterPro" id="IPR002885">
    <property type="entry name" value="PPR_rpt"/>
</dbReference>
<reference evidence="4" key="1">
    <citation type="submission" date="2021-01" db="EMBL/GenBank/DDBJ databases">
        <title>Adiantum capillus-veneris genome.</title>
        <authorList>
            <person name="Fang Y."/>
            <person name="Liao Q."/>
        </authorList>
    </citation>
    <scope>NUCLEOTIDE SEQUENCE</scope>
    <source>
        <strain evidence="4">H3</strain>
        <tissue evidence="4">Leaf</tissue>
    </source>
</reference>
<comment type="caution">
    <text evidence="4">The sequence shown here is derived from an EMBL/GenBank/DDBJ whole genome shotgun (WGS) entry which is preliminary data.</text>
</comment>
<dbReference type="Pfam" id="PF01535">
    <property type="entry name" value="PPR"/>
    <property type="match status" value="2"/>
</dbReference>
<dbReference type="FunFam" id="1.25.40.10:FF:000285">
    <property type="entry name" value="Pentatricopeptide repeat-containing protein, chloroplastic"/>
    <property type="match status" value="2"/>
</dbReference>
<evidence type="ECO:0000256" key="2">
    <source>
        <dbReference type="PROSITE-ProRule" id="PRU00708"/>
    </source>
</evidence>
<dbReference type="AlphaFoldDB" id="A0A9D4ULN0"/>
<dbReference type="Pfam" id="PF13041">
    <property type="entry name" value="PPR_2"/>
    <property type="match status" value="5"/>
</dbReference>
<evidence type="ECO:0000313" key="5">
    <source>
        <dbReference type="Proteomes" id="UP000886520"/>
    </source>
</evidence>
<keyword evidence="1" id="KW-0677">Repeat</keyword>
<dbReference type="InterPro" id="IPR011990">
    <property type="entry name" value="TPR-like_helical_dom_sf"/>
</dbReference>
<dbReference type="Gene3D" id="1.25.40.10">
    <property type="entry name" value="Tetratricopeptide repeat domain"/>
    <property type="match status" value="5"/>
</dbReference>
<evidence type="ECO:0000313" key="4">
    <source>
        <dbReference type="EMBL" id="KAI5069869.1"/>
    </source>
</evidence>
<evidence type="ECO:0000256" key="3">
    <source>
        <dbReference type="SAM" id="MobiDB-lite"/>
    </source>
</evidence>
<feature type="compositionally biased region" description="Pro residues" evidence="3">
    <location>
        <begin position="16"/>
        <end position="26"/>
    </location>
</feature>
<feature type="repeat" description="PPR" evidence="2">
    <location>
        <begin position="344"/>
        <end position="378"/>
    </location>
</feature>
<dbReference type="NCBIfam" id="TIGR00756">
    <property type="entry name" value="PPR"/>
    <property type="match status" value="5"/>
</dbReference>
<feature type="repeat" description="PPR" evidence="2">
    <location>
        <begin position="548"/>
        <end position="582"/>
    </location>
</feature>